<dbReference type="AlphaFoldDB" id="A0ABC8U0E6"/>
<dbReference type="SUPFAM" id="SSF57903">
    <property type="entry name" value="FYVE/PHD zinc finger"/>
    <property type="match status" value="1"/>
</dbReference>
<dbReference type="Proteomes" id="UP001642360">
    <property type="component" value="Unassembled WGS sequence"/>
</dbReference>
<dbReference type="InterPro" id="IPR056280">
    <property type="entry name" value="AIPP2-like_SPOC"/>
</dbReference>
<evidence type="ECO:0000313" key="8">
    <source>
        <dbReference type="EMBL" id="CAK9175225.1"/>
    </source>
</evidence>
<feature type="domain" description="AIPP2-like SPOC-like" evidence="7">
    <location>
        <begin position="406"/>
        <end position="534"/>
    </location>
</feature>
<keyword evidence="4" id="KW-0805">Transcription regulation</keyword>
<name>A0ABC8U0E6_9AQUA</name>
<sequence>MCLSGGWIVVGGVSMMVPAKEWESFRLVCVWEFKSEKDVVTKTTSVGAFGNRRVTKCLQCGDKGFSNALVYCLKCLDVAVHRYCLDKLPETFGEFVHWFCEDCKPNLPNHSTFQRSSSFQSRKRDHRGSEPLETIHSRAKLKKKNSSCLATERKARAKKYGTISVVEVREPSHQSTSSQQPSEAYTKLDVSEHAQLLGFTCSVAETEEQILQSGPFSLSPEACENMDVTGDAHLRSDSSSPSSMKLRDSSCSITKTREQRQNCSSQQRIKPNRNLGLMEHANLRHDCSPQKIMSSRKTDVTCSVVEMANRQSPSSQEPCVTRTEPDSTKHDSLVDKCSGAYEEMRIISMCSDNHGKKVKPGQERRMTLDGRSRFDNKGSQITINDLSNSLANYCHGLAQPVIDPIWRGSFCILNKDKEIFDGFVAHLSNKACQKVFDEAGLFPSFLCFEMLPKSELWPKSFQKFEPCDDNIALYFFPLDTRHERVFDYLVDEMRLQELAMRAIVKNAELLVFTSMELPLLYWRFQGKYYLWGVFRSKQAASSHPANHHLPNPGI</sequence>
<comment type="caution">
    <text evidence="8">The sequence shown here is derived from an EMBL/GenBank/DDBJ whole genome shotgun (WGS) entry which is preliminary data.</text>
</comment>
<proteinExistence type="predicted"/>
<evidence type="ECO:0000256" key="1">
    <source>
        <dbReference type="ARBA" id="ARBA00022723"/>
    </source>
</evidence>
<evidence type="ECO:0000259" key="7">
    <source>
        <dbReference type="Pfam" id="PF23121"/>
    </source>
</evidence>
<dbReference type="Gene3D" id="3.30.40.10">
    <property type="entry name" value="Zinc/RING finger domain, C3HC4 (zinc finger)"/>
    <property type="match status" value="1"/>
</dbReference>
<keyword evidence="3" id="KW-0862">Zinc</keyword>
<evidence type="ECO:0000256" key="3">
    <source>
        <dbReference type="ARBA" id="ARBA00022833"/>
    </source>
</evidence>
<evidence type="ECO:0000313" key="9">
    <source>
        <dbReference type="Proteomes" id="UP001642360"/>
    </source>
</evidence>
<dbReference type="InterPro" id="IPR013083">
    <property type="entry name" value="Znf_RING/FYVE/PHD"/>
</dbReference>
<feature type="region of interest" description="Disordered" evidence="6">
    <location>
        <begin position="112"/>
        <end position="133"/>
    </location>
</feature>
<dbReference type="PANTHER" id="PTHR33304">
    <property type="match status" value="1"/>
</dbReference>
<dbReference type="CDD" id="cd15489">
    <property type="entry name" value="PHD_SF"/>
    <property type="match status" value="1"/>
</dbReference>
<evidence type="ECO:0000256" key="2">
    <source>
        <dbReference type="ARBA" id="ARBA00022771"/>
    </source>
</evidence>
<dbReference type="InterPro" id="IPR019786">
    <property type="entry name" value="Zinc_finger_PHD-type_CS"/>
</dbReference>
<feature type="compositionally biased region" description="Polar residues" evidence="6">
    <location>
        <begin position="237"/>
        <end position="254"/>
    </location>
</feature>
<reference evidence="8 9" key="1">
    <citation type="submission" date="2024-02" db="EMBL/GenBank/DDBJ databases">
        <authorList>
            <person name="Vignale AGUSTIN F."/>
            <person name="Sosa J E."/>
            <person name="Modenutti C."/>
        </authorList>
    </citation>
    <scope>NUCLEOTIDE SEQUENCE [LARGE SCALE GENOMIC DNA]</scope>
</reference>
<evidence type="ECO:0000256" key="4">
    <source>
        <dbReference type="ARBA" id="ARBA00023015"/>
    </source>
</evidence>
<evidence type="ECO:0000256" key="6">
    <source>
        <dbReference type="SAM" id="MobiDB-lite"/>
    </source>
</evidence>
<feature type="compositionally biased region" description="Basic and acidic residues" evidence="6">
    <location>
        <begin position="323"/>
        <end position="333"/>
    </location>
</feature>
<dbReference type="InterPro" id="IPR049914">
    <property type="entry name" value="PHD1-3/5-6"/>
</dbReference>
<accession>A0ABC8U0E6</accession>
<organism evidence="8 9">
    <name type="scientific">Ilex paraguariensis</name>
    <name type="common">yerba mate</name>
    <dbReference type="NCBI Taxonomy" id="185542"/>
    <lineage>
        <taxon>Eukaryota</taxon>
        <taxon>Viridiplantae</taxon>
        <taxon>Streptophyta</taxon>
        <taxon>Embryophyta</taxon>
        <taxon>Tracheophyta</taxon>
        <taxon>Spermatophyta</taxon>
        <taxon>Magnoliopsida</taxon>
        <taxon>eudicotyledons</taxon>
        <taxon>Gunneridae</taxon>
        <taxon>Pentapetalae</taxon>
        <taxon>asterids</taxon>
        <taxon>campanulids</taxon>
        <taxon>Aquifoliales</taxon>
        <taxon>Aquifoliaceae</taxon>
        <taxon>Ilex</taxon>
    </lineage>
</organism>
<evidence type="ECO:0000256" key="5">
    <source>
        <dbReference type="ARBA" id="ARBA00023163"/>
    </source>
</evidence>
<keyword evidence="9" id="KW-1185">Reference proteome</keyword>
<feature type="region of interest" description="Disordered" evidence="6">
    <location>
        <begin position="231"/>
        <end position="267"/>
    </location>
</feature>
<keyword evidence="1" id="KW-0479">Metal-binding</keyword>
<keyword evidence="2" id="KW-0863">Zinc-finger</keyword>
<dbReference type="Pfam" id="PF23121">
    <property type="entry name" value="SPOC_AIPP2"/>
    <property type="match status" value="1"/>
</dbReference>
<keyword evidence="5" id="KW-0804">Transcription</keyword>
<dbReference type="GO" id="GO:0008270">
    <property type="term" value="F:zinc ion binding"/>
    <property type="evidence" value="ECO:0007669"/>
    <property type="project" value="UniProtKB-KW"/>
</dbReference>
<dbReference type="PANTHER" id="PTHR33304:SF18">
    <property type="entry name" value="CHROMATIN REGULATOR PHD FAMILY-RELATED"/>
    <property type="match status" value="1"/>
</dbReference>
<gene>
    <name evidence="8" type="ORF">ILEXP_LOCUS45026</name>
</gene>
<dbReference type="InterPro" id="IPR011011">
    <property type="entry name" value="Znf_FYVE_PHD"/>
</dbReference>
<feature type="region of interest" description="Disordered" evidence="6">
    <location>
        <begin position="313"/>
        <end position="333"/>
    </location>
</feature>
<dbReference type="PROSITE" id="PS01359">
    <property type="entry name" value="ZF_PHD_1"/>
    <property type="match status" value="1"/>
</dbReference>
<protein>
    <recommendedName>
        <fullName evidence="7">AIPP2-like SPOC-like domain-containing protein</fullName>
    </recommendedName>
</protein>
<dbReference type="EMBL" id="CAUOFW020006569">
    <property type="protein sequence ID" value="CAK9175225.1"/>
    <property type="molecule type" value="Genomic_DNA"/>
</dbReference>